<dbReference type="InterPro" id="IPR052371">
    <property type="entry name" value="BFD-associated_ferredoxin"/>
</dbReference>
<organism evidence="11 12">
    <name type="scientific">Agitococcus lubricus</name>
    <dbReference type="NCBI Taxonomy" id="1077255"/>
    <lineage>
        <taxon>Bacteria</taxon>
        <taxon>Pseudomonadati</taxon>
        <taxon>Pseudomonadota</taxon>
        <taxon>Gammaproteobacteria</taxon>
        <taxon>Moraxellales</taxon>
        <taxon>Moraxellaceae</taxon>
        <taxon>Agitococcus</taxon>
    </lineage>
</organism>
<dbReference type="PANTHER" id="PTHR37424">
    <property type="entry name" value="BACTERIOFERRITIN-ASSOCIATED FERREDOXIN"/>
    <property type="match status" value="1"/>
</dbReference>
<comment type="caution">
    <text evidence="11">The sequence shown here is derived from an EMBL/GenBank/DDBJ whole genome shotgun (WGS) entry which is preliminary data.</text>
</comment>
<dbReference type="Pfam" id="PF04324">
    <property type="entry name" value="Fer2_BFD"/>
    <property type="match status" value="1"/>
</dbReference>
<keyword evidence="6" id="KW-0411">Iron-sulfur</keyword>
<dbReference type="PANTHER" id="PTHR37424:SF1">
    <property type="entry name" value="BACTERIOFERRITIN-ASSOCIATED FERREDOXIN"/>
    <property type="match status" value="1"/>
</dbReference>
<dbReference type="EMBL" id="QAON01000002">
    <property type="protein sequence ID" value="PTQ90693.1"/>
    <property type="molecule type" value="Genomic_DNA"/>
</dbReference>
<reference evidence="11 12" key="1">
    <citation type="submission" date="2018-04" db="EMBL/GenBank/DDBJ databases">
        <title>Genomic Encyclopedia of Archaeal and Bacterial Type Strains, Phase II (KMG-II): from individual species to whole genera.</title>
        <authorList>
            <person name="Goeker M."/>
        </authorList>
    </citation>
    <scope>NUCLEOTIDE SEQUENCE [LARGE SCALE GENOMIC DNA]</scope>
    <source>
        <strain evidence="11 12">DSM 5822</strain>
    </source>
</reference>
<evidence type="ECO:0000256" key="4">
    <source>
        <dbReference type="ARBA" id="ARBA00022982"/>
    </source>
</evidence>
<name>A0A2T5J2E2_9GAMM</name>
<evidence type="ECO:0000256" key="1">
    <source>
        <dbReference type="ARBA" id="ARBA00022448"/>
    </source>
</evidence>
<evidence type="ECO:0000313" key="11">
    <source>
        <dbReference type="EMBL" id="PTQ90693.1"/>
    </source>
</evidence>
<dbReference type="GO" id="GO:0046872">
    <property type="term" value="F:metal ion binding"/>
    <property type="evidence" value="ECO:0007669"/>
    <property type="project" value="UniProtKB-KW"/>
</dbReference>
<evidence type="ECO:0000256" key="3">
    <source>
        <dbReference type="ARBA" id="ARBA00022723"/>
    </source>
</evidence>
<keyword evidence="4" id="KW-0249">Electron transport</keyword>
<keyword evidence="3" id="KW-0479">Metal-binding</keyword>
<dbReference type="InterPro" id="IPR041854">
    <property type="entry name" value="BFD-like_2Fe2S-bd_dom_sf"/>
</dbReference>
<evidence type="ECO:0000313" key="12">
    <source>
        <dbReference type="Proteomes" id="UP000244223"/>
    </source>
</evidence>
<evidence type="ECO:0000256" key="6">
    <source>
        <dbReference type="ARBA" id="ARBA00023014"/>
    </source>
</evidence>
<gene>
    <name evidence="11" type="ORF">C8N29_10293</name>
</gene>
<dbReference type="GO" id="GO:0051537">
    <property type="term" value="F:2 iron, 2 sulfur cluster binding"/>
    <property type="evidence" value="ECO:0007669"/>
    <property type="project" value="UniProtKB-KW"/>
</dbReference>
<dbReference type="AlphaFoldDB" id="A0A2T5J2E2"/>
<dbReference type="RefSeq" id="WP_204509260.1">
    <property type="nucleotide sequence ID" value="NZ_QAON01000002.1"/>
</dbReference>
<evidence type="ECO:0000256" key="9">
    <source>
        <dbReference type="ARBA" id="ARBA00046332"/>
    </source>
</evidence>
<accession>A0A2T5J2E2</accession>
<evidence type="ECO:0000256" key="8">
    <source>
        <dbReference type="ARBA" id="ARBA00039386"/>
    </source>
</evidence>
<keyword evidence="12" id="KW-1185">Reference proteome</keyword>
<dbReference type="InterPro" id="IPR007419">
    <property type="entry name" value="BFD-like_2Fe2S-bd_dom"/>
</dbReference>
<comment type="similarity">
    <text evidence="9">Belongs to the Bfd family.</text>
</comment>
<evidence type="ECO:0000259" key="10">
    <source>
        <dbReference type="Pfam" id="PF04324"/>
    </source>
</evidence>
<dbReference type="Proteomes" id="UP000244223">
    <property type="component" value="Unassembled WGS sequence"/>
</dbReference>
<keyword evidence="1" id="KW-0813">Transport</keyword>
<evidence type="ECO:0000256" key="5">
    <source>
        <dbReference type="ARBA" id="ARBA00023004"/>
    </source>
</evidence>
<keyword evidence="2" id="KW-0001">2Fe-2S</keyword>
<feature type="domain" description="BFD-like [2Fe-2S]-binding" evidence="10">
    <location>
        <begin position="3"/>
        <end position="50"/>
    </location>
</feature>
<keyword evidence="5" id="KW-0408">Iron</keyword>
<dbReference type="Gene3D" id="1.10.10.1100">
    <property type="entry name" value="BFD-like [2Fe-2S]-binding domain"/>
    <property type="match status" value="1"/>
</dbReference>
<sequence length="64" mass="6971">MFVCVCHAVTDKQIKQAVEAGCCSYREVRDCLQTGTTCGRCVPETRELINATLIELAPHTSQAA</sequence>
<evidence type="ECO:0000256" key="7">
    <source>
        <dbReference type="ARBA" id="ARBA00034078"/>
    </source>
</evidence>
<evidence type="ECO:0000256" key="2">
    <source>
        <dbReference type="ARBA" id="ARBA00022714"/>
    </source>
</evidence>
<protein>
    <recommendedName>
        <fullName evidence="8">Bacterioferritin-associated ferredoxin</fullName>
    </recommendedName>
</protein>
<comment type="cofactor">
    <cofactor evidence="7">
        <name>[2Fe-2S] cluster</name>
        <dbReference type="ChEBI" id="CHEBI:190135"/>
    </cofactor>
</comment>
<proteinExistence type="inferred from homology"/>